<name>A0AAD9MZ87_9ANNE</name>
<dbReference type="Proteomes" id="UP001208570">
    <property type="component" value="Unassembled WGS sequence"/>
</dbReference>
<evidence type="ECO:0000313" key="2">
    <source>
        <dbReference type="Proteomes" id="UP001208570"/>
    </source>
</evidence>
<reference evidence="1" key="1">
    <citation type="journal article" date="2023" name="Mol. Biol. Evol.">
        <title>Third-Generation Sequencing Reveals the Adaptive Role of the Epigenome in Three Deep-Sea Polychaetes.</title>
        <authorList>
            <person name="Perez M."/>
            <person name="Aroh O."/>
            <person name="Sun Y."/>
            <person name="Lan Y."/>
            <person name="Juniper S.K."/>
            <person name="Young C.R."/>
            <person name="Angers B."/>
            <person name="Qian P.Y."/>
        </authorList>
    </citation>
    <scope>NUCLEOTIDE SEQUENCE</scope>
    <source>
        <strain evidence="1">P08H-3</strain>
    </source>
</reference>
<keyword evidence="2" id="KW-1185">Reference proteome</keyword>
<evidence type="ECO:0000313" key="1">
    <source>
        <dbReference type="EMBL" id="KAK2149186.1"/>
    </source>
</evidence>
<accession>A0AAD9MZ87</accession>
<gene>
    <name evidence="1" type="ORF">LSH36_463g04005</name>
</gene>
<organism evidence="1 2">
    <name type="scientific">Paralvinella palmiformis</name>
    <dbReference type="NCBI Taxonomy" id="53620"/>
    <lineage>
        <taxon>Eukaryota</taxon>
        <taxon>Metazoa</taxon>
        <taxon>Spiralia</taxon>
        <taxon>Lophotrochozoa</taxon>
        <taxon>Annelida</taxon>
        <taxon>Polychaeta</taxon>
        <taxon>Sedentaria</taxon>
        <taxon>Canalipalpata</taxon>
        <taxon>Terebellida</taxon>
        <taxon>Terebelliformia</taxon>
        <taxon>Alvinellidae</taxon>
        <taxon>Paralvinella</taxon>
    </lineage>
</organism>
<protein>
    <recommendedName>
        <fullName evidence="3">HTH CENPB-type domain-containing protein</fullName>
    </recommendedName>
</protein>
<comment type="caution">
    <text evidence="1">The sequence shown here is derived from an EMBL/GenBank/DDBJ whole genome shotgun (WGS) entry which is preliminary data.</text>
</comment>
<evidence type="ECO:0008006" key="3">
    <source>
        <dbReference type="Google" id="ProtNLM"/>
    </source>
</evidence>
<dbReference type="AlphaFoldDB" id="A0AAD9MZ87"/>
<dbReference type="EMBL" id="JAODUP010000463">
    <property type="protein sequence ID" value="KAK2149186.1"/>
    <property type="molecule type" value="Genomic_DNA"/>
</dbReference>
<sequence length="162" mass="18722">MPICSRKLRERLAEGTLFKASKSWFEKFKNRTGIHSVVRHGEPASSNVTATNEYIPRFKSLVDPVAYLPQQVFNRDEPLLEENAQEDLRHGRGEGMVPRDILKRRQKEISMNRFVVMRKFEPKMSESEPSVELEVIELATEPELEIVSVKPSTSHSDKEKEK</sequence>
<proteinExistence type="predicted"/>